<proteinExistence type="predicted"/>
<evidence type="ECO:0000259" key="1">
    <source>
        <dbReference type="Pfam" id="PF09834"/>
    </source>
</evidence>
<dbReference type="EMBL" id="CP001614">
    <property type="protein sequence ID" value="ACR11989.1"/>
    <property type="molecule type" value="Genomic_DNA"/>
</dbReference>
<dbReference type="OrthoDB" id="9133582at2"/>
<accession>C5BR88</accession>
<reference evidence="2 3" key="1">
    <citation type="journal article" date="2009" name="PLoS ONE">
        <title>The complete genome of Teredinibacter turnerae T7901: an intracellular endosymbiont of marine wood-boring bivalves (shipworms).</title>
        <authorList>
            <person name="Yang J.C."/>
            <person name="Madupu R."/>
            <person name="Durkin A.S."/>
            <person name="Ekborg N.A."/>
            <person name="Pedamallu C.S."/>
            <person name="Hostetler J.B."/>
            <person name="Radune D."/>
            <person name="Toms B.S."/>
            <person name="Henrissat B."/>
            <person name="Coutinho P.M."/>
            <person name="Schwarz S."/>
            <person name="Field L."/>
            <person name="Trindade-Silva A.E."/>
            <person name="Soares C.A.G."/>
            <person name="Elshahawi S."/>
            <person name="Hanora A."/>
            <person name="Schmidt E.W."/>
            <person name="Haygood M.G."/>
            <person name="Posfai J."/>
            <person name="Benner J."/>
            <person name="Madinger C."/>
            <person name="Nove J."/>
            <person name="Anton B."/>
            <person name="Chaudhary K."/>
            <person name="Foster J."/>
            <person name="Holman A."/>
            <person name="Kumar S."/>
            <person name="Lessard P.A."/>
            <person name="Luyten Y.A."/>
            <person name="Slatko B."/>
            <person name="Wood N."/>
            <person name="Wu B."/>
            <person name="Teplitski M."/>
            <person name="Mougous J.D."/>
            <person name="Ward N."/>
            <person name="Eisen J.A."/>
            <person name="Badger J.H."/>
            <person name="Distel D.L."/>
        </authorList>
    </citation>
    <scope>NUCLEOTIDE SEQUENCE [LARGE SCALE GENOMIC DNA]</scope>
    <source>
        <strain evidence="3">ATCC 39867 / T7901</strain>
    </source>
</reference>
<dbReference type="KEGG" id="ttu:TERTU_3462"/>
<name>C5BR88_TERTT</name>
<dbReference type="Pfam" id="PF09834">
    <property type="entry name" value="DUF2061"/>
    <property type="match status" value="1"/>
</dbReference>
<protein>
    <submittedName>
        <fullName evidence="2">Conserved domain protein</fullName>
    </submittedName>
</protein>
<organism evidence="2 3">
    <name type="scientific">Teredinibacter turnerae (strain ATCC 39867 / T7901)</name>
    <dbReference type="NCBI Taxonomy" id="377629"/>
    <lineage>
        <taxon>Bacteria</taxon>
        <taxon>Pseudomonadati</taxon>
        <taxon>Pseudomonadota</taxon>
        <taxon>Gammaproteobacteria</taxon>
        <taxon>Cellvibrionales</taxon>
        <taxon>Cellvibrionaceae</taxon>
        <taxon>Teredinibacter</taxon>
    </lineage>
</organism>
<evidence type="ECO:0000313" key="3">
    <source>
        <dbReference type="Proteomes" id="UP000009080"/>
    </source>
</evidence>
<keyword evidence="3" id="KW-1185">Reference proteome</keyword>
<gene>
    <name evidence="2" type="ordered locus">TERTU_3462</name>
</gene>
<feature type="domain" description="DUF2061" evidence="1">
    <location>
        <begin position="1"/>
        <end position="52"/>
    </location>
</feature>
<dbReference type="InterPro" id="IPR018638">
    <property type="entry name" value="DUF2061_membrane"/>
</dbReference>
<dbReference type="RefSeq" id="WP_015818101.1">
    <property type="nucleotide sequence ID" value="NC_012997.1"/>
</dbReference>
<sequence>MIKTLTFAVMHFSIAFAVAWALTGDWAVGGAVALVEPAINSVGYIFHEKIWAHFKGKSAQDVTSTLAC</sequence>
<dbReference type="AlphaFoldDB" id="C5BR88"/>
<dbReference type="eggNOG" id="COG3205">
    <property type="taxonomic scope" value="Bacteria"/>
</dbReference>
<dbReference type="Proteomes" id="UP000009080">
    <property type="component" value="Chromosome"/>
</dbReference>
<evidence type="ECO:0000313" key="2">
    <source>
        <dbReference type="EMBL" id="ACR11989.1"/>
    </source>
</evidence>
<dbReference type="HOGENOM" id="CLU_160691_2_2_6"/>